<dbReference type="Proteomes" id="UP001335648">
    <property type="component" value="Unassembled WGS sequence"/>
</dbReference>
<evidence type="ECO:0000313" key="1">
    <source>
        <dbReference type="EMBL" id="KAK5874849.1"/>
    </source>
</evidence>
<accession>A0AAN7YEI1</accession>
<name>A0AAN7YEI1_9TELE</name>
<gene>
    <name evidence="1" type="ORF">CesoFtcFv8_027397</name>
</gene>
<reference evidence="1 2" key="1">
    <citation type="journal article" date="2023" name="Mol. Biol. Evol.">
        <title>Genomics of Secondarily Temperate Adaptation in the Only Non-Antarctic Icefish.</title>
        <authorList>
            <person name="Rivera-Colon A.G."/>
            <person name="Rayamajhi N."/>
            <person name="Minhas B.F."/>
            <person name="Madrigal G."/>
            <person name="Bilyk K.T."/>
            <person name="Yoon V."/>
            <person name="Hune M."/>
            <person name="Gregory S."/>
            <person name="Cheng C.H.C."/>
            <person name="Catchen J.M."/>
        </authorList>
    </citation>
    <scope>NUCLEOTIDE SEQUENCE [LARGE SCALE GENOMIC DNA]</scope>
    <source>
        <strain evidence="1">JC2023a</strain>
    </source>
</reference>
<proteinExistence type="predicted"/>
<dbReference type="EMBL" id="JAULUE010002069">
    <property type="protein sequence ID" value="KAK5874849.1"/>
    <property type="molecule type" value="Genomic_DNA"/>
</dbReference>
<organism evidence="1 2">
    <name type="scientific">Champsocephalus esox</name>
    <name type="common">pike icefish</name>
    <dbReference type="NCBI Taxonomy" id="159716"/>
    <lineage>
        <taxon>Eukaryota</taxon>
        <taxon>Metazoa</taxon>
        <taxon>Chordata</taxon>
        <taxon>Craniata</taxon>
        <taxon>Vertebrata</taxon>
        <taxon>Euteleostomi</taxon>
        <taxon>Actinopterygii</taxon>
        <taxon>Neopterygii</taxon>
        <taxon>Teleostei</taxon>
        <taxon>Neoteleostei</taxon>
        <taxon>Acanthomorphata</taxon>
        <taxon>Eupercaria</taxon>
        <taxon>Perciformes</taxon>
        <taxon>Notothenioidei</taxon>
        <taxon>Channichthyidae</taxon>
        <taxon>Champsocephalus</taxon>
    </lineage>
</organism>
<sequence>MERNLPEHVPEAIRPPMSAGWKASAPAAHMAGLINGCCRRTLGHGNRRLHNNDNPAVRVERCPRCEDTNKRECKKS</sequence>
<dbReference type="AlphaFoldDB" id="A0AAN7YEI1"/>
<protein>
    <submittedName>
        <fullName evidence="1">Uncharacterized protein</fullName>
    </submittedName>
</protein>
<keyword evidence="2" id="KW-1185">Reference proteome</keyword>
<comment type="caution">
    <text evidence="1">The sequence shown here is derived from an EMBL/GenBank/DDBJ whole genome shotgun (WGS) entry which is preliminary data.</text>
</comment>
<evidence type="ECO:0000313" key="2">
    <source>
        <dbReference type="Proteomes" id="UP001335648"/>
    </source>
</evidence>